<evidence type="ECO:0000313" key="12">
    <source>
        <dbReference type="Proteomes" id="UP000183365"/>
    </source>
</evidence>
<evidence type="ECO:0000259" key="10">
    <source>
        <dbReference type="Pfam" id="PF02782"/>
    </source>
</evidence>
<dbReference type="EMBL" id="FQNF01000067">
    <property type="protein sequence ID" value="SGZ40848.1"/>
    <property type="molecule type" value="Genomic_DNA"/>
</dbReference>
<feature type="domain" description="Carbohydrate kinase FGGY N-terminal" evidence="9">
    <location>
        <begin position="12"/>
        <end position="280"/>
    </location>
</feature>
<evidence type="ECO:0000313" key="11">
    <source>
        <dbReference type="EMBL" id="SGZ40848.1"/>
    </source>
</evidence>
<dbReference type="GO" id="GO:0046167">
    <property type="term" value="P:glycerol-3-phosphate biosynthetic process"/>
    <property type="evidence" value="ECO:0007669"/>
    <property type="project" value="TreeGrafter"/>
</dbReference>
<evidence type="ECO:0000256" key="3">
    <source>
        <dbReference type="ARBA" id="ARBA00012099"/>
    </source>
</evidence>
<keyword evidence="6" id="KW-0418">Kinase</keyword>
<dbReference type="Pfam" id="PF02782">
    <property type="entry name" value="FGGY_C"/>
    <property type="match status" value="1"/>
</dbReference>
<dbReference type="InterPro" id="IPR043129">
    <property type="entry name" value="ATPase_NBD"/>
</dbReference>
<evidence type="ECO:0000256" key="5">
    <source>
        <dbReference type="ARBA" id="ARBA00022741"/>
    </source>
</evidence>
<dbReference type="SUPFAM" id="SSF53067">
    <property type="entry name" value="Actin-like ATPase domain"/>
    <property type="match status" value="2"/>
</dbReference>
<proteinExistence type="inferred from homology"/>
<dbReference type="PIRSF" id="PIRSF000538">
    <property type="entry name" value="GlpK"/>
    <property type="match status" value="1"/>
</dbReference>
<evidence type="ECO:0000256" key="1">
    <source>
        <dbReference type="ARBA" id="ARBA00005190"/>
    </source>
</evidence>
<dbReference type="PANTHER" id="PTHR10196">
    <property type="entry name" value="SUGAR KINASE"/>
    <property type="match status" value="1"/>
</dbReference>
<evidence type="ECO:0000256" key="4">
    <source>
        <dbReference type="ARBA" id="ARBA00022679"/>
    </source>
</evidence>
<sequence>MSTIPNSKEPLILAIDVGTTSTRTMLFSKSSSIINKTQILYNKTPQDSNSVNLELCGKTDINNNIINCLDMLLKDLDHEKYKIVSIGIANMRESLITWDPHTLKPLSKCILWNDTRNKEIITQMRKSMSHEDLMYFRNKTGFNNISTYFSAGKLKWLLENDLKHLANSNRAINVGTVDSWILSNFTEERSFKTDVSNACRTGIFNGVSLSNDMKLMNIWNIPHTKFILNFPKIVSSSEFYGNFHIPTSHTDVIQRDRIMHWLRDVPIQGCLGDQSASLVGHLKFDPYETKMTYGTGCFILTNTGKDSNYDQNKENKLLNTVAYHFPYLNDGEITYALEGTIGQCGFLVQWLMNNIGLVDDLDALTRIFKSYNENKNVVNDDIIFVPALTGLYSPYWDDNSRGTIFGIDAKTEKRDLIIACIKGLCLQVGVILKEMFAAKKDKVLISIDGGLSQNHEFLKMQANFLDGNKYELERNVNHEATSFGAAIAAAFGTKNNSDRVMWRDIDDLKEHVNKHKETILKSKSLGDHKYSCNDDIDYLNDQYFKWDLAIRRSSIWLYEDIKSKL</sequence>
<name>A0A1L0B2Z5_9ASCO</name>
<dbReference type="GO" id="GO:0005524">
    <property type="term" value="F:ATP binding"/>
    <property type="evidence" value="ECO:0007669"/>
    <property type="project" value="UniProtKB-KW"/>
</dbReference>
<dbReference type="GO" id="GO:0006641">
    <property type="term" value="P:triglyceride metabolic process"/>
    <property type="evidence" value="ECO:0007669"/>
    <property type="project" value="TreeGrafter"/>
</dbReference>
<dbReference type="InterPro" id="IPR018484">
    <property type="entry name" value="FGGY_N"/>
</dbReference>
<keyword evidence="5" id="KW-0547">Nucleotide-binding</keyword>
<dbReference type="GO" id="GO:0005739">
    <property type="term" value="C:mitochondrion"/>
    <property type="evidence" value="ECO:0007669"/>
    <property type="project" value="EnsemblFungi"/>
</dbReference>
<dbReference type="OrthoDB" id="5422795at2759"/>
<comment type="pathway">
    <text evidence="1">Polyol metabolism; glycerol degradation via glycerol kinase pathway; sn-glycerol 3-phosphate from glycerol: step 1/1.</text>
</comment>
<dbReference type="GO" id="GO:0004370">
    <property type="term" value="F:glycerol kinase activity"/>
    <property type="evidence" value="ECO:0007669"/>
    <property type="project" value="UniProtKB-EC"/>
</dbReference>
<dbReference type="Gene3D" id="3.30.420.40">
    <property type="match status" value="2"/>
</dbReference>
<protein>
    <recommendedName>
        <fullName evidence="3">glycerol kinase</fullName>
        <ecNumber evidence="3">2.7.1.30</ecNumber>
    </recommendedName>
    <alternativeName>
        <fullName evidence="8">ATP:glycerol 3-phosphotransferase</fullName>
    </alternativeName>
</protein>
<dbReference type="InterPro" id="IPR000577">
    <property type="entry name" value="Carb_kinase_FGGY"/>
</dbReference>
<dbReference type="AlphaFoldDB" id="A0A1L0B2Z5"/>
<keyword evidence="7" id="KW-0067">ATP-binding</keyword>
<dbReference type="Pfam" id="PF00370">
    <property type="entry name" value="FGGY_N"/>
    <property type="match status" value="1"/>
</dbReference>
<dbReference type="Proteomes" id="UP000183365">
    <property type="component" value="Unassembled WGS sequence"/>
</dbReference>
<feature type="domain" description="Carbohydrate kinase FGGY C-terminal" evidence="10">
    <location>
        <begin position="291"/>
        <end position="491"/>
    </location>
</feature>
<evidence type="ECO:0000256" key="7">
    <source>
        <dbReference type="ARBA" id="ARBA00022840"/>
    </source>
</evidence>
<dbReference type="VEuPathDB" id="FungiDB:HGUI_03048"/>
<dbReference type="UniPathway" id="UPA00618">
    <property type="reaction ID" value="UER00672"/>
</dbReference>
<reference evidence="12" key="1">
    <citation type="submission" date="2016-11" db="EMBL/GenBank/DDBJ databases">
        <authorList>
            <person name="Guldener U."/>
        </authorList>
    </citation>
    <scope>NUCLEOTIDE SEQUENCE [LARGE SCALE GENOMIC DNA]</scope>
</reference>
<evidence type="ECO:0000256" key="8">
    <source>
        <dbReference type="ARBA" id="ARBA00043149"/>
    </source>
</evidence>
<evidence type="ECO:0000256" key="2">
    <source>
        <dbReference type="ARBA" id="ARBA00009156"/>
    </source>
</evidence>
<organism evidence="11 12">
    <name type="scientific">Hanseniaspora guilliermondii</name>
    <dbReference type="NCBI Taxonomy" id="56406"/>
    <lineage>
        <taxon>Eukaryota</taxon>
        <taxon>Fungi</taxon>
        <taxon>Dikarya</taxon>
        <taxon>Ascomycota</taxon>
        <taxon>Saccharomycotina</taxon>
        <taxon>Saccharomycetes</taxon>
        <taxon>Saccharomycodales</taxon>
        <taxon>Saccharomycodaceae</taxon>
        <taxon>Hanseniaspora</taxon>
    </lineage>
</organism>
<accession>A0A1L0B2Z5</accession>
<dbReference type="InterPro" id="IPR018483">
    <property type="entry name" value="Carb_kinase_FGGY_CS"/>
</dbReference>
<evidence type="ECO:0000256" key="6">
    <source>
        <dbReference type="ARBA" id="ARBA00022777"/>
    </source>
</evidence>
<comment type="similarity">
    <text evidence="2">Belongs to the FGGY kinase family.</text>
</comment>
<dbReference type="GO" id="GO:0019563">
    <property type="term" value="P:glycerol catabolic process"/>
    <property type="evidence" value="ECO:0007669"/>
    <property type="project" value="UniProtKB-UniPathway"/>
</dbReference>
<dbReference type="EC" id="2.7.1.30" evidence="3"/>
<gene>
    <name evidence="11" type="ORF">HGUI_03048</name>
</gene>
<keyword evidence="12" id="KW-1185">Reference proteome</keyword>
<dbReference type="PANTHER" id="PTHR10196:SF69">
    <property type="entry name" value="GLYCEROL KINASE"/>
    <property type="match status" value="1"/>
</dbReference>
<keyword evidence="4" id="KW-0808">Transferase</keyword>
<dbReference type="InterPro" id="IPR018485">
    <property type="entry name" value="FGGY_C"/>
</dbReference>
<dbReference type="PROSITE" id="PS00933">
    <property type="entry name" value="FGGY_KINASES_1"/>
    <property type="match status" value="1"/>
</dbReference>
<evidence type="ECO:0000259" key="9">
    <source>
        <dbReference type="Pfam" id="PF00370"/>
    </source>
</evidence>